<evidence type="ECO:0000256" key="1">
    <source>
        <dbReference type="ARBA" id="ARBA00023254"/>
    </source>
</evidence>
<dbReference type="InterPro" id="IPR011990">
    <property type="entry name" value="TPR-like_helical_dom_sf"/>
</dbReference>
<comment type="caution">
    <text evidence="3">The sequence shown here is derived from an EMBL/GenBank/DDBJ whole genome shotgun (WGS) entry which is preliminary data.</text>
</comment>
<evidence type="ECO:0000313" key="4">
    <source>
        <dbReference type="Proteomes" id="UP000275408"/>
    </source>
</evidence>
<keyword evidence="4" id="KW-1185">Reference proteome</keyword>
<dbReference type="EMBL" id="RCHS01002737">
    <property type="protein sequence ID" value="RMX46042.1"/>
    <property type="molecule type" value="Genomic_DNA"/>
</dbReference>
<gene>
    <name evidence="3" type="ORF">pdam_00002015</name>
</gene>
<dbReference type="SUPFAM" id="SSF48452">
    <property type="entry name" value="TPR-like"/>
    <property type="match status" value="1"/>
</dbReference>
<dbReference type="InterPro" id="IPR013940">
    <property type="entry name" value="Spo22/ZIP4/TEX11"/>
</dbReference>
<accession>A0A3M6TXE5</accession>
<reference evidence="3 4" key="1">
    <citation type="journal article" date="2018" name="Sci. Rep.">
        <title>Comparative analysis of the Pocillopora damicornis genome highlights role of immune system in coral evolution.</title>
        <authorList>
            <person name="Cunning R."/>
            <person name="Bay R.A."/>
            <person name="Gillette P."/>
            <person name="Baker A.C."/>
            <person name="Traylor-Knowles N."/>
        </authorList>
    </citation>
    <scope>NUCLEOTIDE SEQUENCE [LARGE SCALE GENOMIC DNA]</scope>
    <source>
        <strain evidence="3">RSMAS</strain>
        <tissue evidence="3">Whole animal</tissue>
    </source>
</reference>
<name>A0A3M6TXE5_POCDA</name>
<dbReference type="SMART" id="SM00028">
    <property type="entry name" value="TPR"/>
    <property type="match status" value="3"/>
</dbReference>
<dbReference type="AlphaFoldDB" id="A0A3M6TXE5"/>
<dbReference type="InterPro" id="IPR019734">
    <property type="entry name" value="TPR_rpt"/>
</dbReference>
<dbReference type="OrthoDB" id="65716at2759"/>
<keyword evidence="1" id="KW-0469">Meiosis</keyword>
<sequence length="827" mass="93362">SFSMCQQDRTQLNVAKAKEFMGRLPAKECITLAELCYNFGVDTYYREEYEKCIAWLRESYDIRKENGSSGANKRLLLCVSWPMHILTGTLNNIGKWLLMQLEHGHPAGLYLKAKLLLMGNGDEELPCSRLWSAFEDTLRHPDLKVDLGLCAVNLAVQYKRTELAFDCLKILESRFKNSPDLYKVQLEHLELLLTNNKDEDAKALIEKCIVDQMERSLDFQICQRFHILLWEKAASAYERKSYREALDWYNYSLSFFSSKEEDIKNIGKLLRNKCSCYMNLQDYEKAKEVIVKAEQSDPDSPVIQFYKFKIALAEGQDVVAVDAMTKISEVGSNQDNDVAETNAHGLICLAAQLALEQKNHNVAVSALEKVVASSADNQQVLTSLRCLTRLKLTQSTDSGAKKDYSSFLLYLQTDRLNQMELVSDSNVQTEAAWFMKIAWNLALESTDCCAEMQELFLFCYKFSCLCLMESSNLVRQKNCLVMAAASAVQAAREQISGDEKEAESSIDEREQATGFAVIPYIQGVTEPIKRTLNNVKVAQKPFQTLGHIFAKPKDPVTKEQRTDAIYSIPCNDCDNEYIGQTKRQFGTRLKEHQRATKLLRQCLGHVDACRVLRKKIGIGGLNSSLKDESILLLALYEFEAKAQLGDSDLCFCLDAAEALLNADPGTFESFAALAVEPPAYHREISMRALRIAIKKHLAMDVIDITKLSKAFHSLVHHALSSGSSSDAGSKEEAFAVYQDICKIIENQAKGCYPEIQILWLMTKAWNCGVNLFSAGGHEAGEKWCGLAMRLLHHLSTFKCNYQDKMTKVYGDILDRMERNTLKGQVEE</sequence>
<dbReference type="PANTHER" id="PTHR38487:SF1">
    <property type="entry name" value="PROTEIN ZIP4 HOMOLOG"/>
    <property type="match status" value="1"/>
</dbReference>
<proteinExistence type="predicted"/>
<evidence type="ECO:0000256" key="2">
    <source>
        <dbReference type="ARBA" id="ARBA00031845"/>
    </source>
</evidence>
<dbReference type="GO" id="GO:0051321">
    <property type="term" value="P:meiotic cell cycle"/>
    <property type="evidence" value="ECO:0007669"/>
    <property type="project" value="UniProtKB-KW"/>
</dbReference>
<protein>
    <recommendedName>
        <fullName evidence="2">Protein ZIP4 homolog</fullName>
    </recommendedName>
</protein>
<dbReference type="Gene3D" id="1.25.40.10">
    <property type="entry name" value="Tetratricopeptide repeat domain"/>
    <property type="match status" value="1"/>
</dbReference>
<feature type="non-terminal residue" evidence="3">
    <location>
        <position position="1"/>
    </location>
</feature>
<dbReference type="PANTHER" id="PTHR38487">
    <property type="entry name" value="TESTIS EXPRESSED 11"/>
    <property type="match status" value="1"/>
</dbReference>
<dbReference type="Proteomes" id="UP000275408">
    <property type="component" value="Unassembled WGS sequence"/>
</dbReference>
<evidence type="ECO:0000313" key="3">
    <source>
        <dbReference type="EMBL" id="RMX46042.1"/>
    </source>
</evidence>
<dbReference type="STRING" id="46731.A0A3M6TXE5"/>
<dbReference type="Pfam" id="PF08631">
    <property type="entry name" value="SPO22"/>
    <property type="match status" value="1"/>
</dbReference>
<organism evidence="3 4">
    <name type="scientific">Pocillopora damicornis</name>
    <name type="common">Cauliflower coral</name>
    <name type="synonym">Millepora damicornis</name>
    <dbReference type="NCBI Taxonomy" id="46731"/>
    <lineage>
        <taxon>Eukaryota</taxon>
        <taxon>Metazoa</taxon>
        <taxon>Cnidaria</taxon>
        <taxon>Anthozoa</taxon>
        <taxon>Hexacorallia</taxon>
        <taxon>Scleractinia</taxon>
        <taxon>Astrocoeniina</taxon>
        <taxon>Pocilloporidae</taxon>
        <taxon>Pocillopora</taxon>
    </lineage>
</organism>